<comment type="subunit">
    <text evidence="15">Homotetramer.</text>
</comment>
<reference evidence="17 18" key="1">
    <citation type="submission" date="2023-04" db="EMBL/GenBank/DDBJ databases">
        <title>Genome Sequence of Selenomonas sputigena ATCC 33150.</title>
        <authorList>
            <person name="Miller D.P."/>
            <person name="Anvari S."/>
            <person name="Polson S.W."/>
            <person name="Macdonald M."/>
            <person name="Mcdowell J.V."/>
        </authorList>
    </citation>
    <scope>NUCLEOTIDE SEQUENCE [LARGE SCALE GENOMIC DNA]</scope>
    <source>
        <strain evidence="17 18">ATCC 33150</strain>
    </source>
</reference>
<dbReference type="PRINTS" id="PR00476">
    <property type="entry name" value="PHFRCTKINASE"/>
</dbReference>
<evidence type="ECO:0000256" key="12">
    <source>
        <dbReference type="ARBA" id="ARBA00022842"/>
    </source>
</evidence>
<evidence type="ECO:0000256" key="13">
    <source>
        <dbReference type="ARBA" id="ARBA00023152"/>
    </source>
</evidence>
<dbReference type="HAMAP" id="MF_00339">
    <property type="entry name" value="Phosphofructokinase_I_B1"/>
    <property type="match status" value="1"/>
</dbReference>
<keyword evidence="5 15" id="KW-0963">Cytoplasm</keyword>
<organism evidence="17 18">
    <name type="scientific">Selenomonas sputigena</name>
    <dbReference type="NCBI Taxonomy" id="69823"/>
    <lineage>
        <taxon>Bacteria</taxon>
        <taxon>Bacillati</taxon>
        <taxon>Bacillota</taxon>
        <taxon>Negativicutes</taxon>
        <taxon>Selenomonadales</taxon>
        <taxon>Selenomonadaceae</taxon>
        <taxon>Selenomonas</taxon>
    </lineage>
</organism>
<protein>
    <recommendedName>
        <fullName evidence="15">ATP-dependent 6-phosphofructokinase</fullName>
        <shortName evidence="15">ATP-PFK</shortName>
        <shortName evidence="15">Phosphofructokinase</shortName>
        <ecNumber evidence="15">2.7.1.11</ecNumber>
    </recommendedName>
    <alternativeName>
        <fullName evidence="15">Phosphohexokinase</fullName>
    </alternativeName>
</protein>
<keyword evidence="11 15" id="KW-0067">ATP-binding</keyword>
<evidence type="ECO:0000256" key="15">
    <source>
        <dbReference type="HAMAP-Rule" id="MF_00339"/>
    </source>
</evidence>
<evidence type="ECO:0000256" key="5">
    <source>
        <dbReference type="ARBA" id="ARBA00022490"/>
    </source>
</evidence>
<feature type="binding site" evidence="15">
    <location>
        <position position="164"/>
    </location>
    <ligand>
        <name>substrate</name>
        <note>ligand shared between dimeric partners</note>
    </ligand>
</feature>
<proteinExistence type="inferred from homology"/>
<feature type="binding site" evidence="15">
    <location>
        <position position="245"/>
    </location>
    <ligand>
        <name>substrate</name>
        <note>ligand shared between dimeric partners</note>
    </ligand>
</feature>
<feature type="binding site" evidence="15">
    <location>
        <begin position="73"/>
        <end position="74"/>
    </location>
    <ligand>
        <name>ATP</name>
        <dbReference type="ChEBI" id="CHEBI:30616"/>
    </ligand>
</feature>
<dbReference type="EMBL" id="JARVLH010000008">
    <property type="protein sequence ID" value="MEX5286110.1"/>
    <property type="molecule type" value="Genomic_DNA"/>
</dbReference>
<evidence type="ECO:0000256" key="4">
    <source>
        <dbReference type="ARBA" id="ARBA00004679"/>
    </source>
</evidence>
<keyword evidence="12 15" id="KW-0460">Magnesium</keyword>
<dbReference type="InterPro" id="IPR035966">
    <property type="entry name" value="PKF_sf"/>
</dbReference>
<feature type="binding site" description="in other chain" evidence="15">
    <location>
        <begin position="251"/>
        <end position="254"/>
    </location>
    <ligand>
        <name>substrate</name>
        <note>ligand shared between dimeric partners</note>
    </ligand>
</feature>
<comment type="function">
    <text evidence="2 15">Catalyzes the phosphorylation of D-fructose 6-phosphate to fructose 1,6-bisphosphate by ATP, the first committing step of glycolysis.</text>
</comment>
<keyword evidence="8 15" id="KW-0479">Metal-binding</keyword>
<dbReference type="Pfam" id="PF00365">
    <property type="entry name" value="PFK"/>
    <property type="match status" value="1"/>
</dbReference>
<keyword evidence="6 15" id="KW-0021">Allosteric enzyme</keyword>
<dbReference type="PANTHER" id="PTHR13697:SF4">
    <property type="entry name" value="ATP-DEPENDENT 6-PHOSPHOFRUCTOKINASE"/>
    <property type="match status" value="1"/>
</dbReference>
<dbReference type="RefSeq" id="WP_368847832.1">
    <property type="nucleotide sequence ID" value="NZ_CP194411.1"/>
</dbReference>
<feature type="binding site" description="in other chain" evidence="15">
    <location>
        <begin position="187"/>
        <end position="189"/>
    </location>
    <ligand>
        <name>ADP</name>
        <dbReference type="ChEBI" id="CHEBI:456216"/>
        <note>allosteric activator; ligand shared between dimeric partners</note>
    </ligand>
</feature>
<comment type="similarity">
    <text evidence="15">Belongs to the phosphofructokinase type A (PFKA) family. ATP-dependent PFK group I subfamily. Prokaryotic clade 'B1' sub-subfamily.</text>
</comment>
<dbReference type="Proteomes" id="UP001559623">
    <property type="component" value="Unassembled WGS sequence"/>
</dbReference>
<comment type="pathway">
    <text evidence="4 15">Carbohydrate degradation; glycolysis; D-glyceraldehyde 3-phosphate and glycerone phosphate from D-glucose: step 3/4.</text>
</comment>
<evidence type="ECO:0000256" key="1">
    <source>
        <dbReference type="ARBA" id="ARBA00001946"/>
    </source>
</evidence>
<feature type="domain" description="Phosphofructokinase" evidence="16">
    <location>
        <begin position="5"/>
        <end position="275"/>
    </location>
</feature>
<feature type="binding site" evidence="15">
    <location>
        <begin position="103"/>
        <end position="106"/>
    </location>
    <ligand>
        <name>ATP</name>
        <dbReference type="ChEBI" id="CHEBI:30616"/>
    </ligand>
</feature>
<keyword evidence="13 15" id="KW-0324">Glycolysis</keyword>
<evidence type="ECO:0000256" key="8">
    <source>
        <dbReference type="ARBA" id="ARBA00022723"/>
    </source>
</evidence>
<evidence type="ECO:0000256" key="9">
    <source>
        <dbReference type="ARBA" id="ARBA00022741"/>
    </source>
</evidence>
<comment type="subcellular location">
    <subcellularLocation>
        <location evidence="3 15">Cytoplasm</location>
    </subcellularLocation>
</comment>
<dbReference type="SUPFAM" id="SSF53784">
    <property type="entry name" value="Phosphofructokinase"/>
    <property type="match status" value="1"/>
</dbReference>
<comment type="cofactor">
    <cofactor evidence="1 15">
        <name>Mg(2+)</name>
        <dbReference type="ChEBI" id="CHEBI:18420"/>
    </cofactor>
</comment>
<evidence type="ECO:0000256" key="7">
    <source>
        <dbReference type="ARBA" id="ARBA00022679"/>
    </source>
</evidence>
<evidence type="ECO:0000256" key="10">
    <source>
        <dbReference type="ARBA" id="ARBA00022777"/>
    </source>
</evidence>
<keyword evidence="9 15" id="KW-0547">Nucleotide-binding</keyword>
<dbReference type="InterPro" id="IPR015912">
    <property type="entry name" value="Phosphofructokinase_CS"/>
</dbReference>
<feature type="binding site" description="in other chain" evidence="15">
    <location>
        <position position="156"/>
    </location>
    <ligand>
        <name>ADP</name>
        <dbReference type="ChEBI" id="CHEBI:456216"/>
        <note>allosteric activator; ligand shared between dimeric partners</note>
    </ligand>
</feature>
<feature type="binding site" evidence="15">
    <location>
        <position position="104"/>
    </location>
    <ligand>
        <name>Mg(2+)</name>
        <dbReference type="ChEBI" id="CHEBI:18420"/>
        <note>catalytic</note>
    </ligand>
</feature>
<dbReference type="Gene3D" id="3.40.50.460">
    <property type="entry name" value="Phosphofructokinase domain"/>
    <property type="match status" value="1"/>
</dbReference>
<feature type="binding site" description="in other chain" evidence="15">
    <location>
        <position position="224"/>
    </location>
    <ligand>
        <name>substrate</name>
        <note>ligand shared between dimeric partners</note>
    </ligand>
</feature>
<evidence type="ECO:0000259" key="16">
    <source>
        <dbReference type="Pfam" id="PF00365"/>
    </source>
</evidence>
<feature type="binding site" description="in other chain" evidence="15">
    <location>
        <begin position="215"/>
        <end position="217"/>
    </location>
    <ligand>
        <name>ADP</name>
        <dbReference type="ChEBI" id="CHEBI:456216"/>
        <note>allosteric activator; ligand shared between dimeric partners</note>
    </ligand>
</feature>
<evidence type="ECO:0000256" key="6">
    <source>
        <dbReference type="ARBA" id="ARBA00022533"/>
    </source>
</evidence>
<feature type="binding site" description="in other chain" evidence="15">
    <location>
        <begin position="171"/>
        <end position="173"/>
    </location>
    <ligand>
        <name>substrate</name>
        <note>ligand shared between dimeric partners</note>
    </ligand>
</feature>
<evidence type="ECO:0000256" key="3">
    <source>
        <dbReference type="ARBA" id="ARBA00004496"/>
    </source>
</evidence>
<dbReference type="EC" id="2.7.1.11" evidence="15"/>
<dbReference type="InterPro" id="IPR012828">
    <property type="entry name" value="PFKA_ATP_prok"/>
</dbReference>
<dbReference type="NCBIfam" id="TIGR02482">
    <property type="entry name" value="PFKA_ATP"/>
    <property type="match status" value="1"/>
</dbReference>
<feature type="binding site" description="in other chain" evidence="15">
    <location>
        <position position="213"/>
    </location>
    <ligand>
        <name>ADP</name>
        <dbReference type="ChEBI" id="CHEBI:456216"/>
        <note>allosteric activator; ligand shared between dimeric partners</note>
    </ligand>
</feature>
<gene>
    <name evidence="15 17" type="primary">pfkA</name>
    <name evidence="17" type="ORF">QCO44_10860</name>
</gene>
<dbReference type="PROSITE" id="PS00433">
    <property type="entry name" value="PHOSPHOFRUCTOKINASE"/>
    <property type="match status" value="1"/>
</dbReference>
<feature type="binding site" evidence="15">
    <location>
        <begin position="22"/>
        <end position="26"/>
    </location>
    <ligand>
        <name>ADP</name>
        <dbReference type="ChEBI" id="CHEBI:456216"/>
        <note>allosteric activator; ligand shared between dimeric partners</note>
    </ligand>
</feature>
<dbReference type="InterPro" id="IPR000023">
    <property type="entry name" value="Phosphofructokinase_dom"/>
</dbReference>
<evidence type="ECO:0000313" key="17">
    <source>
        <dbReference type="EMBL" id="MEX5286110.1"/>
    </source>
</evidence>
<evidence type="ECO:0000256" key="2">
    <source>
        <dbReference type="ARBA" id="ARBA00002659"/>
    </source>
</evidence>
<comment type="catalytic activity">
    <reaction evidence="14 15">
        <text>beta-D-fructose 6-phosphate + ATP = beta-D-fructose 1,6-bisphosphate + ADP + H(+)</text>
        <dbReference type="Rhea" id="RHEA:16109"/>
        <dbReference type="ChEBI" id="CHEBI:15378"/>
        <dbReference type="ChEBI" id="CHEBI:30616"/>
        <dbReference type="ChEBI" id="CHEBI:32966"/>
        <dbReference type="ChEBI" id="CHEBI:57634"/>
        <dbReference type="ChEBI" id="CHEBI:456216"/>
        <dbReference type="EC" id="2.7.1.11"/>
    </reaction>
</comment>
<comment type="caution">
    <text evidence="15">Lacks conserved residue(s) required for the propagation of feature annotation.</text>
</comment>
<feature type="binding site" evidence="15">
    <location>
        <position position="12"/>
    </location>
    <ligand>
        <name>ATP</name>
        <dbReference type="ChEBI" id="CHEBI:30616"/>
    </ligand>
</feature>
<keyword evidence="18" id="KW-1185">Reference proteome</keyword>
<keyword evidence="10 15" id="KW-0418">Kinase</keyword>
<evidence type="ECO:0000313" key="18">
    <source>
        <dbReference type="Proteomes" id="UP001559623"/>
    </source>
</evidence>
<dbReference type="InterPro" id="IPR022953">
    <property type="entry name" value="ATP_PFK"/>
</dbReference>
<dbReference type="InterPro" id="IPR012003">
    <property type="entry name" value="ATP_PFK_prok-type"/>
</dbReference>
<dbReference type="GO" id="GO:0003872">
    <property type="term" value="F:6-phosphofructokinase activity"/>
    <property type="evidence" value="ECO:0007669"/>
    <property type="project" value="UniProtKB-EC"/>
</dbReference>
<accession>A0ABV3X7E1</accession>
<keyword evidence="7 15" id="KW-0808">Transferase</keyword>
<feature type="active site" description="Proton acceptor" evidence="15">
    <location>
        <position position="129"/>
    </location>
</feature>
<sequence>MLNCIAVLTSGGDSPGMNATTRAVVRTALFEGAEVWGIHNGYRGILDEEMFKMERKDVGDIIQRGGTFLGTARCHRFMTPEGRAEAYKKLQERGIEGLVIIGGDGSLRGASLLSEEHGIPIVGLPGTIDNDVWGTDYTIGCDTAANTIIDAINKLRDTASAHRRVVVLEVMGRHCGWLALMSGISGGAEYILVPEEDFDLEEISNEIKEAYKKGKRYILVVVAEGAGSGIEVGNFIAEHTDIETRVSVLGHIQRGGTPSVIDRVKASQLGEKAALAILSGLSNVVFGFNRGNVVAIDLHDAVTNKKKLDPEYMRLAKVLA</sequence>
<dbReference type="PIRSF" id="PIRSF000532">
    <property type="entry name" value="ATP_PFK_prok"/>
    <property type="match status" value="1"/>
</dbReference>
<name>A0ABV3X7E1_9FIRM</name>
<dbReference type="NCBIfam" id="NF002872">
    <property type="entry name" value="PRK03202.1"/>
    <property type="match status" value="1"/>
</dbReference>
<comment type="caution">
    <text evidence="17">The sequence shown here is derived from an EMBL/GenBank/DDBJ whole genome shotgun (WGS) entry which is preliminary data.</text>
</comment>
<dbReference type="PANTHER" id="PTHR13697">
    <property type="entry name" value="PHOSPHOFRUCTOKINASE"/>
    <property type="match status" value="1"/>
</dbReference>
<evidence type="ECO:0000256" key="11">
    <source>
        <dbReference type="ARBA" id="ARBA00022840"/>
    </source>
</evidence>
<evidence type="ECO:0000256" key="14">
    <source>
        <dbReference type="ARBA" id="ARBA00048070"/>
    </source>
</evidence>
<comment type="activity regulation">
    <text evidence="15">Allosterically activated by ADP and other diphosphonucleosides, and allosterically inhibited by phosphoenolpyruvate.</text>
</comment>
<dbReference type="Gene3D" id="3.40.50.450">
    <property type="match status" value="1"/>
</dbReference>
<feature type="binding site" description="in other chain" evidence="15">
    <location>
        <begin position="127"/>
        <end position="129"/>
    </location>
    <ligand>
        <name>substrate</name>
        <note>ligand shared between dimeric partners</note>
    </ligand>
</feature>